<dbReference type="AlphaFoldDB" id="B8BX17"/>
<dbReference type="InterPro" id="IPR019775">
    <property type="entry name" value="WD40_repeat_CS"/>
</dbReference>
<dbReference type="PANTHER" id="PTHR46202:SF1">
    <property type="entry name" value="DNA EXCISION REPAIR PROTEIN ERCC-8"/>
    <property type="match status" value="1"/>
</dbReference>
<dbReference type="KEGG" id="tps:THAPSDRAFT_3179"/>
<dbReference type="GO" id="GO:0000209">
    <property type="term" value="P:protein polyubiquitination"/>
    <property type="evidence" value="ECO:0000318"/>
    <property type="project" value="GO_Central"/>
</dbReference>
<keyword evidence="4" id="KW-0234">DNA repair</keyword>
<dbReference type="PANTHER" id="PTHR46202">
    <property type="entry name" value="DNA EXCISION REPAIR PROTEIN ERCC-8"/>
    <property type="match status" value="1"/>
</dbReference>
<dbReference type="eggNOG" id="KOG4283">
    <property type="taxonomic scope" value="Eukaryota"/>
</dbReference>
<dbReference type="InterPro" id="IPR001680">
    <property type="entry name" value="WD40_rpt"/>
</dbReference>
<dbReference type="HOGENOM" id="CLU_392094_0_0_1"/>
<dbReference type="EMBL" id="CM000640">
    <property type="protein sequence ID" value="EED94128.1"/>
    <property type="molecule type" value="Genomic_DNA"/>
</dbReference>
<dbReference type="PROSITE" id="PS00678">
    <property type="entry name" value="WD_REPEATS_1"/>
    <property type="match status" value="2"/>
</dbReference>
<reference evidence="7 8" key="2">
    <citation type="journal article" date="2008" name="Nature">
        <title>The Phaeodactylum genome reveals the evolutionary history of diatom genomes.</title>
        <authorList>
            <person name="Bowler C."/>
            <person name="Allen A.E."/>
            <person name="Badger J.H."/>
            <person name="Grimwood J."/>
            <person name="Jabbari K."/>
            <person name="Kuo A."/>
            <person name="Maheswari U."/>
            <person name="Martens C."/>
            <person name="Maumus F."/>
            <person name="Otillar R.P."/>
            <person name="Rayko E."/>
            <person name="Salamov A."/>
            <person name="Vandepoele K."/>
            <person name="Beszteri B."/>
            <person name="Gruber A."/>
            <person name="Heijde M."/>
            <person name="Katinka M."/>
            <person name="Mock T."/>
            <person name="Valentin K."/>
            <person name="Verret F."/>
            <person name="Berges J.A."/>
            <person name="Brownlee C."/>
            <person name="Cadoret J.P."/>
            <person name="Chiovitti A."/>
            <person name="Choi C.J."/>
            <person name="Coesel S."/>
            <person name="De Martino A."/>
            <person name="Detter J.C."/>
            <person name="Durkin C."/>
            <person name="Falciatore A."/>
            <person name="Fournet J."/>
            <person name="Haruta M."/>
            <person name="Huysman M.J."/>
            <person name="Jenkins B.D."/>
            <person name="Jiroutova K."/>
            <person name="Jorgensen R.E."/>
            <person name="Joubert Y."/>
            <person name="Kaplan A."/>
            <person name="Kroger N."/>
            <person name="Kroth P.G."/>
            <person name="La Roche J."/>
            <person name="Lindquist E."/>
            <person name="Lommer M."/>
            <person name="Martin-Jezequel V."/>
            <person name="Lopez P.J."/>
            <person name="Lucas S."/>
            <person name="Mangogna M."/>
            <person name="McGinnis K."/>
            <person name="Medlin L.K."/>
            <person name="Montsant A."/>
            <person name="Oudot-Le Secq M.P."/>
            <person name="Napoli C."/>
            <person name="Obornik M."/>
            <person name="Parker M.S."/>
            <person name="Petit J.L."/>
            <person name="Porcel B.M."/>
            <person name="Poulsen N."/>
            <person name="Robison M."/>
            <person name="Rychlewski L."/>
            <person name="Rynearson T.A."/>
            <person name="Schmutz J."/>
            <person name="Shapiro H."/>
            <person name="Siaut M."/>
            <person name="Stanley M."/>
            <person name="Sussman M.R."/>
            <person name="Taylor A.R."/>
            <person name="Vardi A."/>
            <person name="von Dassow P."/>
            <person name="Vyverman W."/>
            <person name="Willis A."/>
            <person name="Wyrwicz L.S."/>
            <person name="Rokhsar D.S."/>
            <person name="Weissenbach J."/>
            <person name="Armbrust E.V."/>
            <person name="Green B.R."/>
            <person name="Van de Peer Y."/>
            <person name="Grigoriev I.V."/>
        </authorList>
    </citation>
    <scope>NUCLEOTIDE SEQUENCE [LARGE SCALE GENOMIC DNA]</scope>
    <source>
        <strain evidence="7 8">CCMP1335</strain>
    </source>
</reference>
<keyword evidence="1 5" id="KW-0853">WD repeat</keyword>
<dbReference type="GO" id="GO:0031464">
    <property type="term" value="C:Cul4A-RING E3 ubiquitin ligase complex"/>
    <property type="evidence" value="ECO:0000318"/>
    <property type="project" value="GO_Central"/>
</dbReference>
<dbReference type="Proteomes" id="UP000001449">
    <property type="component" value="Chromosome 3"/>
</dbReference>
<feature type="compositionally biased region" description="Polar residues" evidence="6">
    <location>
        <begin position="204"/>
        <end position="215"/>
    </location>
</feature>
<feature type="region of interest" description="Disordered" evidence="6">
    <location>
        <begin position="118"/>
        <end position="155"/>
    </location>
</feature>
<evidence type="ECO:0000256" key="4">
    <source>
        <dbReference type="ARBA" id="ARBA00023204"/>
    </source>
</evidence>
<dbReference type="SMART" id="SM00320">
    <property type="entry name" value="WD40"/>
    <property type="match status" value="4"/>
</dbReference>
<dbReference type="RefSeq" id="XP_002288692.1">
    <property type="nucleotide sequence ID" value="XM_002288656.1"/>
</dbReference>
<protein>
    <submittedName>
        <fullName evidence="7">Uncharacterized protein</fullName>
    </submittedName>
</protein>
<keyword evidence="8" id="KW-1185">Reference proteome</keyword>
<organism evidence="7 8">
    <name type="scientific">Thalassiosira pseudonana</name>
    <name type="common">Marine diatom</name>
    <name type="synonym">Cyclotella nana</name>
    <dbReference type="NCBI Taxonomy" id="35128"/>
    <lineage>
        <taxon>Eukaryota</taxon>
        <taxon>Sar</taxon>
        <taxon>Stramenopiles</taxon>
        <taxon>Ochrophyta</taxon>
        <taxon>Bacillariophyta</taxon>
        <taxon>Coscinodiscophyceae</taxon>
        <taxon>Thalassiosirophycidae</taxon>
        <taxon>Thalassiosirales</taxon>
        <taxon>Thalassiosiraceae</taxon>
        <taxon>Thalassiosira</taxon>
    </lineage>
</organism>
<dbReference type="InterPro" id="IPR042238">
    <property type="entry name" value="Rad28/ERCC8/Ckn1/ATCSA-1"/>
</dbReference>
<dbReference type="InterPro" id="IPR036322">
    <property type="entry name" value="WD40_repeat_dom_sf"/>
</dbReference>
<sequence length="704" mass="76470">MNSQQQQQHHHHDRSIPSRLLWRSVLGSAATWSGSSSRGVYLLDIDERENDHNISMIRDIASDRRMHHLPCSLRDYIVDSNGRHHHHSNFTSDLHSNNHNGGSICNQQNIQLLTHPRIVSATPPRSQHSASYARSRSGISCMDIDRGRDEDTNSPPRYLLVGSGGGDCSIALYDLSYFGSDQYLYQQSSSSKSSLSSQTNYSQWHNQHQTTTSAVTHRPIARSVRHNSTASDTEENASGVPSGHRHPILGVHWYPGDVYGSFVSASISGEILVWDARGFIPVFATYTHVYSGLPSEDDVSKSVAPLQCMDLPKTPEGCPHGCALLALGLAGGDGRGVIQLCDAFRGGSATHELIGHGTSGGGVNTITWDPQHPFRLASGGDDGTVRLWDVRKAGSAACLGVLDRENGPGSDVTRNDNIISPFKKQRARMSTGISRMDGIESHGSPVSALAFAPGGEDLVSSGADGSLCLWDLRPNSCYLSSTAARQAAVFGGRLIPTHYSGVVSNNTLMGSRKRSIHSSIAKRLSPKTKSVLAVIQPGSRNTAMVLSASNASSKQRKNQIVGHSLFGSSGLNSSGSASVSLTGHLDDVTCLVPIVRNWDNLGANSSDTTSQVKFFSGGKDGMVLSWGVPVRFGNVNRDESDQEKEYNGYDEGHSITAILKRQRNHRRHQRNRRFQEGNVSGRHYFGVQETLSENNLPLHDVDNW</sequence>
<dbReference type="PRINTS" id="PR00320">
    <property type="entry name" value="GPROTEINBRPT"/>
</dbReference>
<dbReference type="InterPro" id="IPR015943">
    <property type="entry name" value="WD40/YVTN_repeat-like_dom_sf"/>
</dbReference>
<evidence type="ECO:0000256" key="6">
    <source>
        <dbReference type="SAM" id="MobiDB-lite"/>
    </source>
</evidence>
<evidence type="ECO:0000256" key="5">
    <source>
        <dbReference type="PROSITE-ProRule" id="PRU00221"/>
    </source>
</evidence>
<dbReference type="GO" id="GO:0006283">
    <property type="term" value="P:transcription-coupled nucleotide-excision repair"/>
    <property type="evidence" value="ECO:0000318"/>
    <property type="project" value="GO_Central"/>
</dbReference>
<dbReference type="InterPro" id="IPR020472">
    <property type="entry name" value="WD40_PAC1"/>
</dbReference>
<gene>
    <name evidence="7" type="ORF">THAPSDRAFT_3179</name>
</gene>
<dbReference type="Pfam" id="PF00400">
    <property type="entry name" value="WD40"/>
    <property type="match status" value="2"/>
</dbReference>
<dbReference type="PROSITE" id="PS50082">
    <property type="entry name" value="WD_REPEATS_2"/>
    <property type="match status" value="2"/>
</dbReference>
<proteinExistence type="predicted"/>
<evidence type="ECO:0000256" key="3">
    <source>
        <dbReference type="ARBA" id="ARBA00022763"/>
    </source>
</evidence>
<evidence type="ECO:0000256" key="1">
    <source>
        <dbReference type="ARBA" id="ARBA00022574"/>
    </source>
</evidence>
<accession>B8BX17</accession>
<feature type="repeat" description="WD" evidence="5">
    <location>
        <begin position="363"/>
        <end position="391"/>
    </location>
</feature>
<dbReference type="PaxDb" id="35128-Thaps3179"/>
<reference evidence="7 8" key="1">
    <citation type="journal article" date="2004" name="Science">
        <title>The genome of the diatom Thalassiosira pseudonana: ecology, evolution, and metabolism.</title>
        <authorList>
            <person name="Armbrust E.V."/>
            <person name="Berges J.A."/>
            <person name="Bowler C."/>
            <person name="Green B.R."/>
            <person name="Martinez D."/>
            <person name="Putnam N.H."/>
            <person name="Zhou S."/>
            <person name="Allen A.E."/>
            <person name="Apt K.E."/>
            <person name="Bechner M."/>
            <person name="Brzezinski M.A."/>
            <person name="Chaal B.K."/>
            <person name="Chiovitti A."/>
            <person name="Davis A.K."/>
            <person name="Demarest M.S."/>
            <person name="Detter J.C."/>
            <person name="Glavina T."/>
            <person name="Goodstein D."/>
            <person name="Hadi M.Z."/>
            <person name="Hellsten U."/>
            <person name="Hildebrand M."/>
            <person name="Jenkins B.D."/>
            <person name="Jurka J."/>
            <person name="Kapitonov V.V."/>
            <person name="Kroger N."/>
            <person name="Lau W.W."/>
            <person name="Lane T.W."/>
            <person name="Larimer F.W."/>
            <person name="Lippmeier J.C."/>
            <person name="Lucas S."/>
            <person name="Medina M."/>
            <person name="Montsant A."/>
            <person name="Obornik M."/>
            <person name="Parker M.S."/>
            <person name="Palenik B."/>
            <person name="Pazour G.J."/>
            <person name="Richardson P.M."/>
            <person name="Rynearson T.A."/>
            <person name="Saito M.A."/>
            <person name="Schwartz D.C."/>
            <person name="Thamatrakoln K."/>
            <person name="Valentin K."/>
            <person name="Vardi A."/>
            <person name="Wilkerson F.P."/>
            <person name="Rokhsar D.S."/>
        </authorList>
    </citation>
    <scope>NUCLEOTIDE SEQUENCE [LARGE SCALE GENOMIC DNA]</scope>
    <source>
        <strain evidence="7 8">CCMP1335</strain>
    </source>
</reference>
<evidence type="ECO:0000313" key="7">
    <source>
        <dbReference type="EMBL" id="EED94128.1"/>
    </source>
</evidence>
<dbReference type="GeneID" id="7442488"/>
<keyword evidence="2" id="KW-0677">Repeat</keyword>
<dbReference type="PROSITE" id="PS50294">
    <property type="entry name" value="WD_REPEATS_REGION"/>
    <property type="match status" value="2"/>
</dbReference>
<feature type="region of interest" description="Disordered" evidence="6">
    <location>
        <begin position="195"/>
        <end position="243"/>
    </location>
</feature>
<dbReference type="InParanoid" id="B8BX17"/>
<dbReference type="SUPFAM" id="SSF50978">
    <property type="entry name" value="WD40 repeat-like"/>
    <property type="match status" value="1"/>
</dbReference>
<dbReference type="Gene3D" id="2.130.10.10">
    <property type="entry name" value="YVTN repeat-like/Quinoprotein amine dehydrogenase"/>
    <property type="match status" value="2"/>
</dbReference>
<evidence type="ECO:0000256" key="2">
    <source>
        <dbReference type="ARBA" id="ARBA00022737"/>
    </source>
</evidence>
<name>B8BX17_THAPS</name>
<dbReference type="GO" id="GO:0000109">
    <property type="term" value="C:nucleotide-excision repair complex"/>
    <property type="evidence" value="ECO:0000318"/>
    <property type="project" value="GO_Central"/>
</dbReference>
<evidence type="ECO:0000313" key="8">
    <source>
        <dbReference type="Proteomes" id="UP000001449"/>
    </source>
</evidence>
<dbReference type="GO" id="GO:0043161">
    <property type="term" value="P:proteasome-mediated ubiquitin-dependent protein catabolic process"/>
    <property type="evidence" value="ECO:0000318"/>
    <property type="project" value="GO_Central"/>
</dbReference>
<dbReference type="STRING" id="35128.B8BX17"/>
<feature type="compositionally biased region" description="Polar residues" evidence="6">
    <location>
        <begin position="123"/>
        <end position="138"/>
    </location>
</feature>
<feature type="repeat" description="WD" evidence="5">
    <location>
        <begin position="439"/>
        <end position="480"/>
    </location>
</feature>
<keyword evidence="3" id="KW-0227">DNA damage</keyword>